<feature type="compositionally biased region" description="Low complexity" evidence="1">
    <location>
        <begin position="183"/>
        <end position="194"/>
    </location>
</feature>
<dbReference type="AlphaFoldDB" id="T0PWH9"/>
<dbReference type="EMBL" id="JH767180">
    <property type="protein sequence ID" value="EQC29874.1"/>
    <property type="molecule type" value="Genomic_DNA"/>
</dbReference>
<sequence>MAPPTAATPRIPPPPLRDEPKAAPTPSAVDGGRKRPATTSSDATMPVLKRKPLVVQTLLDATGAGVTLRLPSKTDASSQRITPVGKVRKLRHVQGSAKSVRTLPGVGFGTTPRFPRSPPLTAPTSNPSSRAASGFQGWKRARSSTTAITTHSTKPKALKAASTSVPKPPTTPVQASRKPSHKTATTASTTASSAIKPVTPCRPVQEASTTPPAPPRTDNDEATLVSQIVASIQARSCRLVCIDFDKTLLDIHTNGEWTKTAEDLVGHVRPLFVSILPQLHVHGVHLAITTFSPQADLVQRVLQLVLDPTTANAIPVFADNARPSPVEDTNDDDDDASIPAHVRLDKRHKLSYVLSAARHRAVRLGHALLMDDDATNLHDVAAYNVQTLWYEHHESLQSLAAKLSTPTAHTNAHATPVKTAHVAAPRSERVGRPVKPKKQRALVY</sequence>
<name>T0PWH9_SAPDV</name>
<dbReference type="Gene3D" id="3.40.50.1000">
    <property type="entry name" value="HAD superfamily/HAD-like"/>
    <property type="match status" value="1"/>
</dbReference>
<reference evidence="2 3" key="1">
    <citation type="submission" date="2012-04" db="EMBL/GenBank/DDBJ databases">
        <title>The Genome Sequence of Saprolegnia declina VS20.</title>
        <authorList>
            <consortium name="The Broad Institute Genome Sequencing Platform"/>
            <person name="Russ C."/>
            <person name="Nusbaum C."/>
            <person name="Tyler B."/>
            <person name="van West P."/>
            <person name="Dieguez-Uribeondo J."/>
            <person name="de Bruijn I."/>
            <person name="Tripathy S."/>
            <person name="Jiang R."/>
            <person name="Young S.K."/>
            <person name="Zeng Q."/>
            <person name="Gargeya S."/>
            <person name="Fitzgerald M."/>
            <person name="Haas B."/>
            <person name="Abouelleil A."/>
            <person name="Alvarado L."/>
            <person name="Arachchi H.M."/>
            <person name="Berlin A."/>
            <person name="Chapman S.B."/>
            <person name="Goldberg J."/>
            <person name="Griggs A."/>
            <person name="Gujja S."/>
            <person name="Hansen M."/>
            <person name="Howarth C."/>
            <person name="Imamovic A."/>
            <person name="Larimer J."/>
            <person name="McCowen C."/>
            <person name="Montmayeur A."/>
            <person name="Murphy C."/>
            <person name="Neiman D."/>
            <person name="Pearson M."/>
            <person name="Priest M."/>
            <person name="Roberts A."/>
            <person name="Saif S."/>
            <person name="Shea T."/>
            <person name="Sisk P."/>
            <person name="Sykes S."/>
            <person name="Wortman J."/>
            <person name="Nusbaum C."/>
            <person name="Birren B."/>
        </authorList>
    </citation>
    <scope>NUCLEOTIDE SEQUENCE [LARGE SCALE GENOMIC DNA]</scope>
    <source>
        <strain evidence="2 3">VS20</strain>
    </source>
</reference>
<dbReference type="SUPFAM" id="SSF56784">
    <property type="entry name" value="HAD-like"/>
    <property type="match status" value="1"/>
</dbReference>
<dbReference type="eggNOG" id="ENOG502S6KY">
    <property type="taxonomic scope" value="Eukaryota"/>
</dbReference>
<feature type="compositionally biased region" description="Polar residues" evidence="1">
    <location>
        <begin position="122"/>
        <end position="131"/>
    </location>
</feature>
<dbReference type="Proteomes" id="UP000030762">
    <property type="component" value="Unassembled WGS sequence"/>
</dbReference>
<dbReference type="VEuPathDB" id="FungiDB:SDRG_12418"/>
<dbReference type="InParanoid" id="T0PWH9"/>
<evidence type="ECO:0000256" key="1">
    <source>
        <dbReference type="SAM" id="MobiDB-lite"/>
    </source>
</evidence>
<dbReference type="InterPro" id="IPR023214">
    <property type="entry name" value="HAD_sf"/>
</dbReference>
<accession>T0PWH9</accession>
<gene>
    <name evidence="2" type="ORF">SDRG_12418</name>
</gene>
<evidence type="ECO:0000313" key="3">
    <source>
        <dbReference type="Proteomes" id="UP000030762"/>
    </source>
</evidence>
<dbReference type="GeneID" id="19953145"/>
<keyword evidence="3" id="KW-1185">Reference proteome</keyword>
<proteinExistence type="predicted"/>
<evidence type="ECO:0000313" key="2">
    <source>
        <dbReference type="EMBL" id="EQC29874.1"/>
    </source>
</evidence>
<feature type="compositionally biased region" description="Low complexity" evidence="1">
    <location>
        <begin position="407"/>
        <end position="416"/>
    </location>
</feature>
<dbReference type="OrthoDB" id="10054414at2759"/>
<feature type="region of interest" description="Disordered" evidence="1">
    <location>
        <begin position="407"/>
        <end position="444"/>
    </location>
</feature>
<feature type="region of interest" description="Disordered" evidence="1">
    <location>
        <begin position="95"/>
        <end position="219"/>
    </location>
</feature>
<feature type="region of interest" description="Disordered" evidence="1">
    <location>
        <begin position="1"/>
        <end position="48"/>
    </location>
</feature>
<feature type="compositionally biased region" description="Basic residues" evidence="1">
    <location>
        <begin position="432"/>
        <end position="444"/>
    </location>
</feature>
<protein>
    <submittedName>
        <fullName evidence="2">Uncharacterized protein</fullName>
    </submittedName>
</protein>
<organism evidence="2 3">
    <name type="scientific">Saprolegnia diclina (strain VS20)</name>
    <dbReference type="NCBI Taxonomy" id="1156394"/>
    <lineage>
        <taxon>Eukaryota</taxon>
        <taxon>Sar</taxon>
        <taxon>Stramenopiles</taxon>
        <taxon>Oomycota</taxon>
        <taxon>Saprolegniomycetes</taxon>
        <taxon>Saprolegniales</taxon>
        <taxon>Saprolegniaceae</taxon>
        <taxon>Saprolegnia</taxon>
    </lineage>
</organism>
<feature type="compositionally biased region" description="Polar residues" evidence="1">
    <location>
        <begin position="143"/>
        <end position="152"/>
    </location>
</feature>
<dbReference type="InterPro" id="IPR036412">
    <property type="entry name" value="HAD-like_sf"/>
</dbReference>
<dbReference type="RefSeq" id="XP_008616713.1">
    <property type="nucleotide sequence ID" value="XM_008618491.1"/>
</dbReference>